<evidence type="ECO:0000313" key="2">
    <source>
        <dbReference type="Proteomes" id="UP001328733"/>
    </source>
</evidence>
<sequence length="91" mass="10212">MEPKTAEFIRSIDRAIEVAERVTTEQPDRLENLIRVLGTLRERVLAGQLEPSGGTTTLGLTRDVADWIDALDSPLLEAVGAIERHYQRSWP</sequence>
<comment type="caution">
    <text evidence="1">The sequence shown here is derived from an EMBL/GenBank/DDBJ whole genome shotgun (WGS) entry which is preliminary data.</text>
</comment>
<protein>
    <submittedName>
        <fullName evidence="1">Uncharacterized protein</fullName>
    </submittedName>
</protein>
<dbReference type="RefSeq" id="WP_332866413.1">
    <property type="nucleotide sequence ID" value="NZ_JBAFSM010000037.1"/>
</dbReference>
<dbReference type="Proteomes" id="UP001328733">
    <property type="component" value="Unassembled WGS sequence"/>
</dbReference>
<keyword evidence="2" id="KW-1185">Reference proteome</keyword>
<accession>A0AAW9QWK0</accession>
<evidence type="ECO:0000313" key="1">
    <source>
        <dbReference type="EMBL" id="MEG3438927.1"/>
    </source>
</evidence>
<name>A0AAW9QWK0_9CHRO</name>
<organism evidence="1 2">
    <name type="scientific">Pannus brasiliensis CCIBt3594</name>
    <dbReference type="NCBI Taxonomy" id="1427578"/>
    <lineage>
        <taxon>Bacteria</taxon>
        <taxon>Bacillati</taxon>
        <taxon>Cyanobacteriota</taxon>
        <taxon>Cyanophyceae</taxon>
        <taxon>Oscillatoriophycideae</taxon>
        <taxon>Chroococcales</taxon>
        <taxon>Microcystaceae</taxon>
        <taxon>Pannus</taxon>
    </lineage>
</organism>
<dbReference type="EMBL" id="JBAFSM010000037">
    <property type="protein sequence ID" value="MEG3438927.1"/>
    <property type="molecule type" value="Genomic_DNA"/>
</dbReference>
<reference evidence="1 2" key="1">
    <citation type="submission" date="2024-01" db="EMBL/GenBank/DDBJ databases">
        <title>Genomic insights into the taxonomy and metabolism of the cyanobacterium Pannus brasiliensis CCIBt3594.</title>
        <authorList>
            <person name="Machado M."/>
            <person name="Botero N.B."/>
            <person name="Andreote A.P.D."/>
            <person name="Feitosa A.M.T."/>
            <person name="Popin R."/>
            <person name="Sivonen K."/>
            <person name="Fiore M.F."/>
        </authorList>
    </citation>
    <scope>NUCLEOTIDE SEQUENCE [LARGE SCALE GENOMIC DNA]</scope>
    <source>
        <strain evidence="1 2">CCIBt3594</strain>
    </source>
</reference>
<dbReference type="AlphaFoldDB" id="A0AAW9QWK0"/>
<proteinExistence type="predicted"/>
<gene>
    <name evidence="1" type="ORF">V0288_17500</name>
</gene>